<evidence type="ECO:0000256" key="1">
    <source>
        <dbReference type="SAM" id="MobiDB-lite"/>
    </source>
</evidence>
<organism evidence="2">
    <name type="scientific">uncultured Caudovirales phage</name>
    <dbReference type="NCBI Taxonomy" id="2100421"/>
    <lineage>
        <taxon>Viruses</taxon>
        <taxon>Duplodnaviria</taxon>
        <taxon>Heunggongvirae</taxon>
        <taxon>Uroviricota</taxon>
        <taxon>Caudoviricetes</taxon>
        <taxon>Peduoviridae</taxon>
        <taxon>Maltschvirus</taxon>
        <taxon>Maltschvirus maltsch</taxon>
    </lineage>
</organism>
<protein>
    <submittedName>
        <fullName evidence="2">Putative protease</fullName>
    </submittedName>
</protein>
<proteinExistence type="predicted"/>
<name>A0A6J5NV41_9CAUD</name>
<feature type="compositionally biased region" description="Low complexity" evidence="1">
    <location>
        <begin position="1"/>
        <end position="19"/>
    </location>
</feature>
<sequence>MTTETATAAPGTTNPAPGGDNASSAGAPGADTLLGKEGNAAAGTPGEQSTEAKGDAGDKPVAPEAYEFKMPEGVELDGKAADEFTAIAKELKLSQADAQRIADVAVKMQQKQAETHVETVKGWAEQCKTDKEFGGDNLQQNLAVARKAIDTFGSPQLKELLNGSGLGNHPEVVRFAYKAGKAISEDTFVQSGSRTPTPEASLEKRLYPNMN</sequence>
<feature type="region of interest" description="Disordered" evidence="1">
    <location>
        <begin position="188"/>
        <end position="211"/>
    </location>
</feature>
<dbReference type="EMBL" id="LR796706">
    <property type="protein sequence ID" value="CAB4161436.1"/>
    <property type="molecule type" value="Genomic_DNA"/>
</dbReference>
<accession>A0A6J5NV41</accession>
<dbReference type="GO" id="GO:0008233">
    <property type="term" value="F:peptidase activity"/>
    <property type="evidence" value="ECO:0007669"/>
    <property type="project" value="UniProtKB-KW"/>
</dbReference>
<feature type="region of interest" description="Disordered" evidence="1">
    <location>
        <begin position="1"/>
        <end position="65"/>
    </location>
</feature>
<reference evidence="2" key="1">
    <citation type="submission" date="2020-04" db="EMBL/GenBank/DDBJ databases">
        <authorList>
            <person name="Chiriac C."/>
            <person name="Salcher M."/>
            <person name="Ghai R."/>
            <person name="Kavagutti S V."/>
        </authorList>
    </citation>
    <scope>NUCLEOTIDE SEQUENCE</scope>
</reference>
<keyword evidence="2" id="KW-0378">Hydrolase</keyword>
<evidence type="ECO:0000313" key="2">
    <source>
        <dbReference type="EMBL" id="CAB4161436.1"/>
    </source>
</evidence>
<feature type="compositionally biased region" description="Basic and acidic residues" evidence="1">
    <location>
        <begin position="201"/>
        <end position="211"/>
    </location>
</feature>
<keyword evidence="2" id="KW-0645">Protease</keyword>
<gene>
    <name evidence="2" type="ORF">UFOVP728_50</name>
</gene>
<dbReference type="GO" id="GO:0006508">
    <property type="term" value="P:proteolysis"/>
    <property type="evidence" value="ECO:0007669"/>
    <property type="project" value="UniProtKB-KW"/>
</dbReference>
<feature type="compositionally biased region" description="Polar residues" evidence="1">
    <location>
        <begin position="188"/>
        <end position="198"/>
    </location>
</feature>